<dbReference type="Pfam" id="PF10117">
    <property type="entry name" value="McrBC"/>
    <property type="match status" value="1"/>
</dbReference>
<dbReference type="PANTHER" id="PTHR38733:SF1">
    <property type="entry name" value="TYPE IV METHYL-DIRECTED RESTRICTION ENZYME ECOKMCRBC"/>
    <property type="match status" value="1"/>
</dbReference>
<comment type="caution">
    <text evidence="1">The sequence shown here is derived from an EMBL/GenBank/DDBJ whole genome shotgun (WGS) entry which is preliminary data.</text>
</comment>
<sequence length="568" mass="67499">MRHIIIKESYESLRIVDDFILDKIREQGDLESRKDSEKDRNHLERLNLGDENCNDFYNHRGKNYDKEDYGKEILKNKSDFLDNNFDKNFTNNKGSFSKVGEFFREQSSLKDNFKKEFQEERSLGENFKKRVKEKSFQRENDFYRDKGEDFYDYEGEDFYGNYGCEKIISRREAQELYNYAMSEKLDMDNILWERDTLRFINYVGYIRLSTVSIEILPKISLNYSVELERKALLNMLSKCGVLKVNYSEISSLKLYKQSLNEILAYLFSKKLQKELGKGVYGEYVYIEENINSLKGSLRVQEQIKNMASHSSKAFCRFEEFSRDNKLNKILSFFVKEVMKNIKNRETLKLLRISEMILGDVDERSITLNEVNNFSFNRLNKPFEDAFTLGKMIVLGESALGNLGGNKAYSILFKMNEIFEIYIGKLLKQLLYKETVHMQHSKYKLLIKEESNRGVFKLIPDIVIEKNGIESVIIDTKWKSIESKFNRHGVKREDLYQMYAYLTRYKNVSTVILLYPYNERIEGEDGEYLESWYLDEEEHKRVRVYAVNLENEKETLKSLDKIVRKYLEE</sequence>
<dbReference type="AlphaFoldDB" id="A0AB37CAT2"/>
<gene>
    <name evidence="1" type="ORF">CYK91_01775</name>
</gene>
<keyword evidence="1" id="KW-0378">Hydrolase</keyword>
<protein>
    <submittedName>
        <fullName evidence="1">ATP-dependent helicase</fullName>
    </submittedName>
</protein>
<accession>A0AB37CAT2</accession>
<dbReference type="RefSeq" id="WP_004457084.1">
    <property type="nucleotide sequence ID" value="NZ_CATNZB010000001.1"/>
</dbReference>
<keyword evidence="1" id="KW-0547">Nucleotide-binding</keyword>
<name>A0AB37CAT2_CLOPF</name>
<keyword evidence="1" id="KW-0067">ATP-binding</keyword>
<dbReference type="PANTHER" id="PTHR38733">
    <property type="entry name" value="PROTEIN MCRC"/>
    <property type="match status" value="1"/>
</dbReference>
<evidence type="ECO:0000313" key="1">
    <source>
        <dbReference type="EMBL" id="PWX41882.1"/>
    </source>
</evidence>
<dbReference type="GO" id="GO:0004386">
    <property type="term" value="F:helicase activity"/>
    <property type="evidence" value="ECO:0007669"/>
    <property type="project" value="UniProtKB-KW"/>
</dbReference>
<organism evidence="1 2">
    <name type="scientific">Clostridium perfringens</name>
    <dbReference type="NCBI Taxonomy" id="1502"/>
    <lineage>
        <taxon>Bacteria</taxon>
        <taxon>Bacillati</taxon>
        <taxon>Bacillota</taxon>
        <taxon>Clostridia</taxon>
        <taxon>Eubacteriales</taxon>
        <taxon>Clostridiaceae</taxon>
        <taxon>Clostridium</taxon>
    </lineage>
</organism>
<dbReference type="EMBL" id="PJTB01000001">
    <property type="protein sequence ID" value="PWX41882.1"/>
    <property type="molecule type" value="Genomic_DNA"/>
</dbReference>
<keyword evidence="1" id="KW-0347">Helicase</keyword>
<dbReference type="InterPro" id="IPR019292">
    <property type="entry name" value="McrC"/>
</dbReference>
<evidence type="ECO:0000313" key="2">
    <source>
        <dbReference type="Proteomes" id="UP000247117"/>
    </source>
</evidence>
<reference evidence="1 2" key="1">
    <citation type="journal article" date="2018" name="BMC Genomics">
        <title>Whole genome analysis reveals the diversity and evolutionary relationships between necrotic enteritis-causing strains of Clostridium perfringens.</title>
        <authorList>
            <person name="Lacey J.A."/>
            <person name="Allnutt T.R."/>
            <person name="Vezina B."/>
            <person name="Van T.T.H."/>
            <person name="Stent T."/>
            <person name="Han X."/>
            <person name="Rood J.I."/>
            <person name="Wade B."/>
            <person name="Keyburn A.L."/>
            <person name="Seeman T."/>
            <person name="Chen H."/>
            <person name="Haring V."/>
            <person name="Johanesen P.A."/>
            <person name="Lyras D."/>
            <person name="Moore R.J."/>
        </authorList>
    </citation>
    <scope>NUCLEOTIDE SEQUENCE [LARGE SCALE GENOMIC DNA]</scope>
    <source>
        <strain evidence="1 2">EUR-NE15</strain>
    </source>
</reference>
<dbReference type="Proteomes" id="UP000247117">
    <property type="component" value="Unassembled WGS sequence"/>
</dbReference>
<proteinExistence type="predicted"/>